<dbReference type="InterPro" id="IPR038718">
    <property type="entry name" value="SNF2-like_sf"/>
</dbReference>
<evidence type="ECO:0000259" key="6">
    <source>
        <dbReference type="PROSITE" id="PS51194"/>
    </source>
</evidence>
<proteinExistence type="predicted"/>
<dbReference type="PROSITE" id="PS51194">
    <property type="entry name" value="HELICASE_CTER"/>
    <property type="match status" value="1"/>
</dbReference>
<gene>
    <name evidence="7" type="ORF">HRR80_001236</name>
</gene>
<dbReference type="GO" id="GO:0008094">
    <property type="term" value="F:ATP-dependent activity, acting on DNA"/>
    <property type="evidence" value="ECO:0007669"/>
    <property type="project" value="TreeGrafter"/>
</dbReference>
<dbReference type="InterPro" id="IPR049730">
    <property type="entry name" value="SNF2/RAD54-like_C"/>
</dbReference>
<keyword evidence="3" id="KW-0067">ATP-binding</keyword>
<dbReference type="Pfam" id="PF00271">
    <property type="entry name" value="Helicase_C"/>
    <property type="match status" value="1"/>
</dbReference>
<dbReference type="CDD" id="cd18008">
    <property type="entry name" value="DEXDc_SHPRH-like"/>
    <property type="match status" value="1"/>
</dbReference>
<dbReference type="InterPro" id="IPR050628">
    <property type="entry name" value="SNF2_RAD54_helicase_TF"/>
</dbReference>
<comment type="caution">
    <text evidence="7">The sequence shown here is derived from an EMBL/GenBank/DDBJ whole genome shotgun (WGS) entry which is preliminary data.</text>
</comment>
<reference evidence="7" key="1">
    <citation type="submission" date="2023-01" db="EMBL/GenBank/DDBJ databases">
        <title>Exophiala dermititidis isolated from Cystic Fibrosis Patient.</title>
        <authorList>
            <person name="Kurbessoian T."/>
            <person name="Crocker A."/>
            <person name="Murante D."/>
            <person name="Hogan D.A."/>
            <person name="Stajich J.E."/>
        </authorList>
    </citation>
    <scope>NUCLEOTIDE SEQUENCE</scope>
    <source>
        <strain evidence="7">Ex8</strain>
    </source>
</reference>
<evidence type="ECO:0000313" key="8">
    <source>
        <dbReference type="Proteomes" id="UP001161757"/>
    </source>
</evidence>
<dbReference type="Pfam" id="PF00176">
    <property type="entry name" value="SNF2-rel_dom"/>
    <property type="match status" value="1"/>
</dbReference>
<evidence type="ECO:0000256" key="3">
    <source>
        <dbReference type="ARBA" id="ARBA00022840"/>
    </source>
</evidence>
<evidence type="ECO:0000256" key="2">
    <source>
        <dbReference type="ARBA" id="ARBA00022801"/>
    </source>
</evidence>
<dbReference type="Proteomes" id="UP001161757">
    <property type="component" value="Unassembled WGS sequence"/>
</dbReference>
<evidence type="ECO:0000313" key="7">
    <source>
        <dbReference type="EMBL" id="KAJ8994524.1"/>
    </source>
</evidence>
<evidence type="ECO:0008006" key="9">
    <source>
        <dbReference type="Google" id="ProtNLM"/>
    </source>
</evidence>
<name>A0AAN6F1D0_EXODE</name>
<dbReference type="PROSITE" id="PS51192">
    <property type="entry name" value="HELICASE_ATP_BIND_1"/>
    <property type="match status" value="1"/>
</dbReference>
<dbReference type="GO" id="GO:0005634">
    <property type="term" value="C:nucleus"/>
    <property type="evidence" value="ECO:0007669"/>
    <property type="project" value="TreeGrafter"/>
</dbReference>
<evidence type="ECO:0000256" key="1">
    <source>
        <dbReference type="ARBA" id="ARBA00022741"/>
    </source>
</evidence>
<dbReference type="AlphaFoldDB" id="A0AAN6F1D0"/>
<accession>A0AAN6F1D0</accession>
<dbReference type="GO" id="GO:0005524">
    <property type="term" value="F:ATP binding"/>
    <property type="evidence" value="ECO:0007669"/>
    <property type="project" value="UniProtKB-KW"/>
</dbReference>
<dbReference type="Gene3D" id="3.40.50.10810">
    <property type="entry name" value="Tandem AAA-ATPase domain"/>
    <property type="match status" value="1"/>
</dbReference>
<dbReference type="InterPro" id="IPR027417">
    <property type="entry name" value="P-loop_NTPase"/>
</dbReference>
<dbReference type="Gene3D" id="3.40.50.300">
    <property type="entry name" value="P-loop containing nucleotide triphosphate hydrolases"/>
    <property type="match status" value="1"/>
</dbReference>
<dbReference type="SUPFAM" id="SSF52540">
    <property type="entry name" value="P-loop containing nucleoside triphosphate hydrolases"/>
    <property type="match status" value="2"/>
</dbReference>
<evidence type="ECO:0000259" key="5">
    <source>
        <dbReference type="PROSITE" id="PS51192"/>
    </source>
</evidence>
<dbReference type="GO" id="GO:0006281">
    <property type="term" value="P:DNA repair"/>
    <property type="evidence" value="ECO:0007669"/>
    <property type="project" value="TreeGrafter"/>
</dbReference>
<dbReference type="EMBL" id="JAJGCB010000002">
    <property type="protein sequence ID" value="KAJ8994524.1"/>
    <property type="molecule type" value="Genomic_DNA"/>
</dbReference>
<feature type="compositionally biased region" description="Polar residues" evidence="4">
    <location>
        <begin position="69"/>
        <end position="80"/>
    </location>
</feature>
<dbReference type="SMART" id="SM00490">
    <property type="entry name" value="HELICc"/>
    <property type="match status" value="1"/>
</dbReference>
<dbReference type="PANTHER" id="PTHR45626:SF52">
    <property type="entry name" value="SINGLE-STRANDED DNA-DEPENDENT ATPASE (EUROFUNG)"/>
    <property type="match status" value="1"/>
</dbReference>
<feature type="region of interest" description="Disordered" evidence="4">
    <location>
        <begin position="1"/>
        <end position="160"/>
    </location>
</feature>
<dbReference type="SMART" id="SM00487">
    <property type="entry name" value="DEXDc"/>
    <property type="match status" value="1"/>
</dbReference>
<dbReference type="GO" id="GO:0016787">
    <property type="term" value="F:hydrolase activity"/>
    <property type="evidence" value="ECO:0007669"/>
    <property type="project" value="UniProtKB-KW"/>
</dbReference>
<feature type="compositionally biased region" description="Polar residues" evidence="4">
    <location>
        <begin position="26"/>
        <end position="43"/>
    </location>
</feature>
<keyword evidence="1" id="KW-0547">Nucleotide-binding</keyword>
<sequence>MASNARLLLDPKSLKKGAKPDGIPHNRSSASSEPGSNAASSPSLRPGHSALGQSPVRASLHYDARSLLNPRSSQKISSASKPRPTMSDANSGDKLDTPPPAGVLNRENSGPKSMLESVYGVESRVHNPRKKIKLTSEPEPDVDQAKKRSTFSHHPTNGIVGEYMRPDPEKAAEAAMNNLVDLTNDDDGDDDVEIVATRTIDDQEVCYGHISTIAAAYLTPKPKSESLLHRENEWPVMKVTLVRTPSKDTVIHVVDPWNTTFGRVNQDFAAALAPAMDGLKGFRTQAKLVNRRKKPDEWAHQPCSEQLKMVVNLYGRRGDAEKVGKHFGQHNFWFRPPMAPEPGIPTLNPHAQRHAMPPLLARSPQPRLLPDTRTLEEATEAVSKLFDSFANAAAPLAETEPPSTIVTPLLSHQKQALTFMLTHERPRTFGASESENSSLWRRKKSRTGAITYHEVVTGISTREEPDQVLGGLLADVMGLGKTLQALSLVASTTGEAKAFGQAKVVREKSDNILLSNTCATLIICPTSTVKNWEDQIVQHIKPGTMTHYVYHGPGRERNPFILSKYDIVIATYGVVASEFSGRSSAIPLRQLNWFRIILDEAHTIREQKALQSQAVYSLAAERRWCLTGTPIQNRLDDLGSLTRFLRLYPYDTAGRFNQYIRGPAQAGDPGFLKALRVFVDSFTLRRLRDRIDLPKREDFVDRLEFSREERQLHDFFKEIAHVKIKELASTKEKNSGVQHHVLRGIMTLRLICAHGRDLLKGKDLEKLKGISAADAIDVDSEDALPTISRRAAYESLNLMAEAQLDNCRKCEKRVSSDTVQSEEMEDEEHRIRCFVLPCFDLVCADCFEPEKAAFDSLPNDHPIQCPFCSTQIAAQYVGFSGSTAREVYVAPDDNIAQGDEASPEVYTGPHTKTRALLQDIAVMTEESKPLEAAGEPPLKCVVFSEFTSHLDLIGKALSDNGYSFVRIDGTMSLNARKQAMDALESDNSVRILLASIKAAGQGLNLTAASRAFIMEPMWNPAAEAQAVDRIYRIGQRRPVLVKRYQMRDSIEGKIVELQKRKQQLADVSMNQNHKQLSKQEVREQHMKEILALFK</sequence>
<organism evidence="7 8">
    <name type="scientific">Exophiala dermatitidis</name>
    <name type="common">Black yeast-like fungus</name>
    <name type="synonym">Wangiella dermatitidis</name>
    <dbReference type="NCBI Taxonomy" id="5970"/>
    <lineage>
        <taxon>Eukaryota</taxon>
        <taxon>Fungi</taxon>
        <taxon>Dikarya</taxon>
        <taxon>Ascomycota</taxon>
        <taxon>Pezizomycotina</taxon>
        <taxon>Eurotiomycetes</taxon>
        <taxon>Chaetothyriomycetidae</taxon>
        <taxon>Chaetothyriales</taxon>
        <taxon>Herpotrichiellaceae</taxon>
        <taxon>Exophiala</taxon>
    </lineage>
</organism>
<dbReference type="InterPro" id="IPR000330">
    <property type="entry name" value="SNF2_N"/>
</dbReference>
<keyword evidence="2" id="KW-0378">Hydrolase</keyword>
<dbReference type="InterPro" id="IPR014001">
    <property type="entry name" value="Helicase_ATP-bd"/>
</dbReference>
<dbReference type="PANTHER" id="PTHR45626">
    <property type="entry name" value="TRANSCRIPTION TERMINATION FACTOR 2-RELATED"/>
    <property type="match status" value="1"/>
</dbReference>
<dbReference type="InterPro" id="IPR001650">
    <property type="entry name" value="Helicase_C-like"/>
</dbReference>
<protein>
    <recommendedName>
        <fullName evidence="9">Adenosinetriphosphatase</fullName>
    </recommendedName>
</protein>
<feature type="domain" description="Helicase ATP-binding" evidence="5">
    <location>
        <begin position="462"/>
        <end position="648"/>
    </location>
</feature>
<evidence type="ECO:0000256" key="4">
    <source>
        <dbReference type="SAM" id="MobiDB-lite"/>
    </source>
</evidence>
<dbReference type="CDD" id="cd18793">
    <property type="entry name" value="SF2_C_SNF"/>
    <property type="match status" value="1"/>
</dbReference>
<feature type="domain" description="Helicase C-terminal" evidence="6">
    <location>
        <begin position="916"/>
        <end position="1073"/>
    </location>
</feature>